<dbReference type="RefSeq" id="WP_014201058.1">
    <property type="nucleotide sequence ID" value="NC_016599.1"/>
</dbReference>
<organism evidence="2 3">
    <name type="scientific">Owenweeksia hongkongensis (strain DSM 17368 / CIP 108786 / JCM 12287 / NRRL B-23963 / UST20020801)</name>
    <dbReference type="NCBI Taxonomy" id="926562"/>
    <lineage>
        <taxon>Bacteria</taxon>
        <taxon>Pseudomonadati</taxon>
        <taxon>Bacteroidota</taxon>
        <taxon>Flavobacteriia</taxon>
        <taxon>Flavobacteriales</taxon>
        <taxon>Owenweeksiaceae</taxon>
        <taxon>Owenweeksia</taxon>
    </lineage>
</organism>
<keyword evidence="3" id="KW-1185">Reference proteome</keyword>
<reference evidence="2 3" key="1">
    <citation type="journal article" date="2012" name="Stand. Genomic Sci.">
        <title>Genome sequence of the orange-pigmented seawater bacterium Owenweeksia hongkongensis type strain (UST20020801(T)).</title>
        <authorList>
            <person name="Riedel T."/>
            <person name="Held B."/>
            <person name="Nolan M."/>
            <person name="Lucas S."/>
            <person name="Lapidus A."/>
            <person name="Tice H."/>
            <person name="Del Rio T.G."/>
            <person name="Cheng J.F."/>
            <person name="Han C."/>
            <person name="Tapia R."/>
            <person name="Goodwin L.A."/>
            <person name="Pitluck S."/>
            <person name="Liolios K."/>
            <person name="Mavromatis K."/>
            <person name="Pagani I."/>
            <person name="Ivanova N."/>
            <person name="Mikhailova N."/>
            <person name="Pati A."/>
            <person name="Chen A."/>
            <person name="Palaniappan K."/>
            <person name="Rohde M."/>
            <person name="Tindall B.J."/>
            <person name="Detter J.C."/>
            <person name="Goker M."/>
            <person name="Woyke T."/>
            <person name="Bristow J."/>
            <person name="Eisen J.A."/>
            <person name="Markowitz V."/>
            <person name="Hugenholtz P."/>
            <person name="Klenk H.P."/>
            <person name="Kyrpides N.C."/>
        </authorList>
    </citation>
    <scope>NUCLEOTIDE SEQUENCE</scope>
    <source>
        <strain evidence="3">DSM 17368 / JCM 12287 / NRRL B-23963</strain>
    </source>
</reference>
<dbReference type="AlphaFoldDB" id="G8R126"/>
<dbReference type="InterPro" id="IPR026898">
    <property type="entry name" value="PrsW"/>
</dbReference>
<evidence type="ECO:0000256" key="1">
    <source>
        <dbReference type="SAM" id="Phobius"/>
    </source>
</evidence>
<feature type="transmembrane region" description="Helical" evidence="1">
    <location>
        <begin position="349"/>
        <end position="368"/>
    </location>
</feature>
<dbReference type="KEGG" id="oho:Oweho_0683"/>
<name>G8R126_OWEHD</name>
<protein>
    <submittedName>
        <fullName evidence="2">Putative membrane protein</fullName>
    </submittedName>
</protein>
<dbReference type="STRING" id="926562.Oweho_0683"/>
<feature type="transmembrane region" description="Helical" evidence="1">
    <location>
        <begin position="238"/>
        <end position="259"/>
    </location>
</feature>
<feature type="transmembrane region" description="Helical" evidence="1">
    <location>
        <begin position="39"/>
        <end position="61"/>
    </location>
</feature>
<proteinExistence type="predicted"/>
<dbReference type="OrthoDB" id="5504276at2"/>
<gene>
    <name evidence="2" type="ordered locus">Oweho_0683</name>
</gene>
<evidence type="ECO:0000313" key="3">
    <source>
        <dbReference type="Proteomes" id="UP000005631"/>
    </source>
</evidence>
<dbReference type="Pfam" id="PF13367">
    <property type="entry name" value="PrsW-protease"/>
    <property type="match status" value="1"/>
</dbReference>
<evidence type="ECO:0000313" key="2">
    <source>
        <dbReference type="EMBL" id="AEV31697.1"/>
    </source>
</evidence>
<keyword evidence="1" id="KW-1133">Transmembrane helix</keyword>
<dbReference type="PANTHER" id="PTHR36844">
    <property type="entry name" value="PROTEASE PRSW"/>
    <property type="match status" value="1"/>
</dbReference>
<dbReference type="Proteomes" id="UP000005631">
    <property type="component" value="Chromosome"/>
</dbReference>
<accession>G8R126</accession>
<feature type="transmembrane region" description="Helical" evidence="1">
    <location>
        <begin position="265"/>
        <end position="285"/>
    </location>
</feature>
<keyword evidence="1" id="KW-0812">Transmembrane</keyword>
<dbReference type="HOGENOM" id="CLU_541676_0_0_10"/>
<feature type="transmembrane region" description="Helical" evidence="1">
    <location>
        <begin position="73"/>
        <end position="92"/>
    </location>
</feature>
<feature type="transmembrane region" description="Helical" evidence="1">
    <location>
        <begin position="104"/>
        <end position="124"/>
    </location>
</feature>
<dbReference type="PANTHER" id="PTHR36844:SF1">
    <property type="entry name" value="PROTEASE PRSW"/>
    <property type="match status" value="1"/>
</dbReference>
<dbReference type="eggNOG" id="COG2339">
    <property type="taxonomic scope" value="Bacteria"/>
</dbReference>
<feature type="transmembrane region" description="Helical" evidence="1">
    <location>
        <begin position="311"/>
        <end position="329"/>
    </location>
</feature>
<keyword evidence="1" id="KW-0472">Membrane</keyword>
<dbReference type="GO" id="GO:0008233">
    <property type="term" value="F:peptidase activity"/>
    <property type="evidence" value="ECO:0007669"/>
    <property type="project" value="InterPro"/>
</dbReference>
<feature type="transmembrane region" description="Helical" evidence="1">
    <location>
        <begin position="145"/>
        <end position="166"/>
    </location>
</feature>
<dbReference type="EMBL" id="CP003156">
    <property type="protein sequence ID" value="AEV31697.1"/>
    <property type="molecule type" value="Genomic_DNA"/>
</dbReference>
<sequence>MLILAICALLLFGYLGLQDYSDAKSTGNVKALRLQKRGIFISIGVIVSSLLLVLLILPHILGAEFALSSDRKTVLGIAIGFSLLISFIWYTYLSWLDIYEKEKVGTLILTFILAAASSFLVFPIGDLVHPHTYSLDGTFWNDLQYCIVNIGMIEEFVKILPFLIILKLTKAINESYDYILHGGICALGFAAVENSLYLRNTDLFVLNGRAMISTVSHMFDTGIICYSMAMARYKKKNVLVAMLYGYLLASVAHGFYDFWLISEGYQYPMVTIAFFLASIHIFTIMKNNLINISEYFDDTKRVEADRNKFRLFNLLLFIMFGGYVAIYLINGSGAANAFIKDGLLYNSYILVYLAVSFGSINVVNGYVAPIKLGTRFFLPLINRHPNYLGLPFVLKPTTREPLDEVKLLVDLLPLKGHFSKRLVVNQNFNWYYFTPAQYDESLRELGVQIIICPAKFDRNLKDQKDHIVHVGFIKNEEDINEVELDLNQVKGLPSMLMQYQPTQ</sequence>